<evidence type="ECO:0000256" key="1">
    <source>
        <dbReference type="SAM" id="MobiDB-lite"/>
    </source>
</evidence>
<dbReference type="EnsemblProtists" id="Phyra87028">
    <property type="protein sequence ID" value="Phyra87028"/>
    <property type="gene ID" value="Phyra87028"/>
</dbReference>
<dbReference type="OMA" id="RDYHEAM"/>
<protein>
    <recommendedName>
        <fullName evidence="2">PiggyBac transposable element-derived protein domain-containing protein</fullName>
    </recommendedName>
</protein>
<feature type="region of interest" description="Disordered" evidence="1">
    <location>
        <begin position="172"/>
        <end position="213"/>
    </location>
</feature>
<dbReference type="STRING" id="164328.H3H8B3"/>
<evidence type="ECO:0000313" key="4">
    <source>
        <dbReference type="Proteomes" id="UP000005238"/>
    </source>
</evidence>
<sequence>MTPTVTSTTPCCGTSLKNPEGSRSDNQPSRNSCDSPSQAEASRTTPGGYIYKAHGALGRSTTKGDRKTESPCVQRDSKAPTESSEAVPDTTELPLPENRADTSDNPESSVPERTSGAVGDQTSAAGHRSDQVALDEFDSDDFLDALRRDRLFEPADDDDLNVGGDDWLLALDSEDEGDEATILLDESDGEGNEGVDDDPLSADEDVPDDEQHPVSEVPLEFELTDTDLDRLQAEEWEAFHEPSSNQVIRDAAPRYDGPSGPTRAALAYASSPLAIFYFFLPKELWRKIAEESDKFRKDSIAEIAQGMRARARQRRESVPSTIVLSVEEYTAKLARKNAIQPHEIIRFIGLLLARALEPRRESLSRHWITKVEGALSRGTFGQFLSRDRFQDIARYLHFNDNEKQADSDDRAFKIRPVIQALQKTFFRGYRLGARISFDEGMVPMRHRRNPMRQFMPMKPNKWGTKFYLTCCADTAYCSRLDIYCGKANNDESAIAQRAVVKNIAHVLRGQPSQRLICTDNFYTSIPLSHKLLSMGHFHVGTIRKDRKGWCTGIEFSQKRRPKRMPRGTYRVATWRDHPEYVALTWMDNKPVRFLSTGCSTQPAQVSRRERDGSVSVVPCPQLVRDYHEAMGGVDVHDQLRLQRYSIQRAIRMRKYYKAIFLGLVDLAMVNAFIVHKIAMQRRGKPVPTHAAFLRALHMDLINQTSEDFAGTDDMADLVTEPLPRAAHALEKTDEMNGVKRRQWLCKVCSAYAGAGVRSFETSYFCTTCSHAKKGRVTLCNKPRRLDHGSSLTCDQVWHQRWKNGTAIPAELQHKIRFVSKRRPEIAAGTEATEE</sequence>
<keyword evidence="4" id="KW-1185">Reference proteome</keyword>
<reference evidence="4" key="1">
    <citation type="journal article" date="2006" name="Science">
        <title>Phytophthora genome sequences uncover evolutionary origins and mechanisms of pathogenesis.</title>
        <authorList>
            <person name="Tyler B.M."/>
            <person name="Tripathy S."/>
            <person name="Zhang X."/>
            <person name="Dehal P."/>
            <person name="Jiang R.H."/>
            <person name="Aerts A."/>
            <person name="Arredondo F.D."/>
            <person name="Baxter L."/>
            <person name="Bensasson D."/>
            <person name="Beynon J.L."/>
            <person name="Chapman J."/>
            <person name="Damasceno C.M."/>
            <person name="Dorrance A.E."/>
            <person name="Dou D."/>
            <person name="Dickerman A.W."/>
            <person name="Dubchak I.L."/>
            <person name="Garbelotto M."/>
            <person name="Gijzen M."/>
            <person name="Gordon S.G."/>
            <person name="Govers F."/>
            <person name="Grunwald N.J."/>
            <person name="Huang W."/>
            <person name="Ivors K.L."/>
            <person name="Jones R.W."/>
            <person name="Kamoun S."/>
            <person name="Krampis K."/>
            <person name="Lamour K.H."/>
            <person name="Lee M.K."/>
            <person name="McDonald W.H."/>
            <person name="Medina M."/>
            <person name="Meijer H.J."/>
            <person name="Nordberg E.K."/>
            <person name="Maclean D.J."/>
            <person name="Ospina-Giraldo M.D."/>
            <person name="Morris P.F."/>
            <person name="Phuntumart V."/>
            <person name="Putnam N.H."/>
            <person name="Rash S."/>
            <person name="Rose J.K."/>
            <person name="Sakihama Y."/>
            <person name="Salamov A.A."/>
            <person name="Savidor A."/>
            <person name="Scheuring C.F."/>
            <person name="Smith B.M."/>
            <person name="Sobral B.W."/>
            <person name="Terry A."/>
            <person name="Torto-Alalibo T.A."/>
            <person name="Win J."/>
            <person name="Xu Z."/>
            <person name="Zhang H."/>
            <person name="Grigoriev I.V."/>
            <person name="Rokhsar D.S."/>
            <person name="Boore J.L."/>
        </authorList>
    </citation>
    <scope>NUCLEOTIDE SEQUENCE [LARGE SCALE GENOMIC DNA]</scope>
    <source>
        <strain evidence="4">Pr102</strain>
    </source>
</reference>
<dbReference type="PANTHER" id="PTHR46599">
    <property type="entry name" value="PIGGYBAC TRANSPOSABLE ELEMENT-DERIVED PROTEIN 4"/>
    <property type="match status" value="1"/>
</dbReference>
<name>H3H8B3_PHYRM</name>
<feature type="compositionally biased region" description="Basic and acidic residues" evidence="1">
    <location>
        <begin position="62"/>
        <end position="79"/>
    </location>
</feature>
<dbReference type="HOGENOM" id="CLU_013012_2_1_1"/>
<evidence type="ECO:0000313" key="3">
    <source>
        <dbReference type="EnsemblProtists" id="Phyra87028"/>
    </source>
</evidence>
<evidence type="ECO:0000259" key="2">
    <source>
        <dbReference type="Pfam" id="PF13843"/>
    </source>
</evidence>
<feature type="compositionally biased region" description="Acidic residues" evidence="1">
    <location>
        <begin position="172"/>
        <end position="208"/>
    </location>
</feature>
<dbReference type="Pfam" id="PF13843">
    <property type="entry name" value="DDE_Tnp_1_7"/>
    <property type="match status" value="1"/>
</dbReference>
<feature type="compositionally biased region" description="Polar residues" evidence="1">
    <location>
        <begin position="24"/>
        <end position="45"/>
    </location>
</feature>
<dbReference type="EMBL" id="DS567360">
    <property type="status" value="NOT_ANNOTATED_CDS"/>
    <property type="molecule type" value="Genomic_DNA"/>
</dbReference>
<feature type="region of interest" description="Disordered" evidence="1">
    <location>
        <begin position="1"/>
        <end position="137"/>
    </location>
</feature>
<feature type="compositionally biased region" description="Polar residues" evidence="1">
    <location>
        <begin position="1"/>
        <end position="17"/>
    </location>
</feature>
<dbReference type="PANTHER" id="PTHR46599:SF3">
    <property type="entry name" value="PIGGYBAC TRANSPOSABLE ELEMENT-DERIVED PROTEIN 4"/>
    <property type="match status" value="1"/>
</dbReference>
<dbReference type="AlphaFoldDB" id="H3H8B3"/>
<dbReference type="InParanoid" id="H3H8B3"/>
<reference evidence="3" key="2">
    <citation type="submission" date="2015-06" db="UniProtKB">
        <authorList>
            <consortium name="EnsemblProtists"/>
        </authorList>
    </citation>
    <scope>IDENTIFICATION</scope>
    <source>
        <strain evidence="3">Pr102</strain>
    </source>
</reference>
<dbReference type="Proteomes" id="UP000005238">
    <property type="component" value="Unassembled WGS sequence"/>
</dbReference>
<organism evidence="3 4">
    <name type="scientific">Phytophthora ramorum</name>
    <name type="common">Sudden oak death agent</name>
    <dbReference type="NCBI Taxonomy" id="164328"/>
    <lineage>
        <taxon>Eukaryota</taxon>
        <taxon>Sar</taxon>
        <taxon>Stramenopiles</taxon>
        <taxon>Oomycota</taxon>
        <taxon>Peronosporomycetes</taxon>
        <taxon>Peronosporales</taxon>
        <taxon>Peronosporaceae</taxon>
        <taxon>Phytophthora</taxon>
    </lineage>
</organism>
<dbReference type="InterPro" id="IPR029526">
    <property type="entry name" value="PGBD"/>
</dbReference>
<dbReference type="eggNOG" id="ENOG502RY1K">
    <property type="taxonomic scope" value="Eukaryota"/>
</dbReference>
<proteinExistence type="predicted"/>
<accession>H3H8B3</accession>
<feature type="domain" description="PiggyBac transposable element-derived protein" evidence="2">
    <location>
        <begin position="271"/>
        <end position="672"/>
    </location>
</feature>
<feature type="compositionally biased region" description="Polar residues" evidence="1">
    <location>
        <begin position="103"/>
        <end position="112"/>
    </location>
</feature>